<gene>
    <name evidence="1" type="ORF">I553_10248</name>
</gene>
<proteinExistence type="predicted"/>
<comment type="caution">
    <text evidence="1">The sequence shown here is derived from an EMBL/GenBank/DDBJ whole genome shotgun (WGS) entry which is preliminary data.</text>
</comment>
<accession>X8AL88</accession>
<reference evidence="1" key="1">
    <citation type="submission" date="2014-01" db="EMBL/GenBank/DDBJ databases">
        <authorList>
            <person name="Brown-Elliot B."/>
            <person name="Wallace R."/>
            <person name="Lenaerts A."/>
            <person name="Ordway D."/>
            <person name="DeGroote M.A."/>
            <person name="Parker T."/>
            <person name="Sizemore C."/>
            <person name="Tallon L.J."/>
            <person name="Sadzewicz L.K."/>
            <person name="Sengamalay N."/>
            <person name="Fraser C.M."/>
            <person name="Hine E."/>
            <person name="Shefchek K.A."/>
            <person name="Das S.P."/>
            <person name="Tettelin H."/>
        </authorList>
    </citation>
    <scope>NUCLEOTIDE SEQUENCE [LARGE SCALE GENOMIC DNA]</scope>
    <source>
        <strain evidence="1">4042</strain>
    </source>
</reference>
<dbReference type="AlphaFoldDB" id="X8AL88"/>
<protein>
    <submittedName>
        <fullName evidence="1">Uncharacterized protein</fullName>
    </submittedName>
</protein>
<evidence type="ECO:0000313" key="1">
    <source>
        <dbReference type="EMBL" id="EUA32662.1"/>
    </source>
</evidence>
<organism evidence="1">
    <name type="scientific">Mycobacterium xenopi 4042</name>
    <dbReference type="NCBI Taxonomy" id="1299334"/>
    <lineage>
        <taxon>Bacteria</taxon>
        <taxon>Bacillati</taxon>
        <taxon>Actinomycetota</taxon>
        <taxon>Actinomycetes</taxon>
        <taxon>Mycobacteriales</taxon>
        <taxon>Mycobacteriaceae</taxon>
        <taxon>Mycobacterium</taxon>
    </lineage>
</organism>
<sequence length="151" mass="15856">MHLLDLFNAVLQHDDHGVFVAQPGKPGAGVSVVGGFHGKHDDVDAAGDLARIGVHRPGHDDRVRTVGAHFDLLARGAPAQQHRMAGGVQIRCDRRTDGTGTDNRNLCGDAQKLATAPAIYTGQSFPSIAEGVFVLRSHAAGALRAADAGRR</sequence>
<name>X8AL88_MYCXE</name>
<dbReference type="EMBL" id="JAOB01000053">
    <property type="protein sequence ID" value="EUA32662.1"/>
    <property type="molecule type" value="Genomic_DNA"/>
</dbReference>
<dbReference type="PATRIC" id="fig|1299334.3.peg.5613"/>